<evidence type="ECO:0000256" key="5">
    <source>
        <dbReference type="ARBA" id="ARBA00022824"/>
    </source>
</evidence>
<dbReference type="GO" id="GO:0030674">
    <property type="term" value="F:protein-macromolecule adaptor activity"/>
    <property type="evidence" value="ECO:0007669"/>
    <property type="project" value="TreeGrafter"/>
</dbReference>
<gene>
    <name evidence="15" type="ORF">C2E20_8779</name>
</gene>
<feature type="signal peptide" evidence="14">
    <location>
        <begin position="1"/>
        <end position="25"/>
    </location>
</feature>
<comment type="similarity">
    <text evidence="2">Belongs to the ERG28 family.</text>
</comment>
<keyword evidence="3" id="KW-0444">Lipid biosynthesis</keyword>
<evidence type="ECO:0000256" key="3">
    <source>
        <dbReference type="ARBA" id="ARBA00022516"/>
    </source>
</evidence>
<keyword evidence="10 13" id="KW-0472">Membrane</keyword>
<dbReference type="EMBL" id="LHPF02000054">
    <property type="protein sequence ID" value="PSC67555.1"/>
    <property type="molecule type" value="Genomic_DNA"/>
</dbReference>
<dbReference type="GO" id="GO:0005789">
    <property type="term" value="C:endoplasmic reticulum membrane"/>
    <property type="evidence" value="ECO:0007669"/>
    <property type="project" value="UniProtKB-SubCell"/>
</dbReference>
<dbReference type="PANTHER" id="PTHR15451:SF19">
    <property type="entry name" value="ERGOSTEROL BIOSYNTHETIC PROTEIN 28 HOMOLOG"/>
    <property type="match status" value="1"/>
</dbReference>
<name>A0A2P6V0F0_9CHLO</name>
<evidence type="ECO:0000256" key="12">
    <source>
        <dbReference type="ARBA" id="ARBA00023221"/>
    </source>
</evidence>
<evidence type="ECO:0000256" key="13">
    <source>
        <dbReference type="SAM" id="Phobius"/>
    </source>
</evidence>
<keyword evidence="5" id="KW-0256">Endoplasmic reticulum</keyword>
<evidence type="ECO:0000256" key="11">
    <source>
        <dbReference type="ARBA" id="ARBA00023166"/>
    </source>
</evidence>
<dbReference type="STRING" id="554055.A0A2P6V0F0"/>
<dbReference type="Pfam" id="PF03694">
    <property type="entry name" value="Erg28"/>
    <property type="match status" value="1"/>
</dbReference>
<accession>A0A2P6V0F0</accession>
<feature type="transmembrane region" description="Helical" evidence="13">
    <location>
        <begin position="74"/>
        <end position="92"/>
    </location>
</feature>
<protein>
    <recommendedName>
        <fullName evidence="17">Ergosterol biosynthetic protein 28</fullName>
    </recommendedName>
</protein>
<evidence type="ECO:0000256" key="6">
    <source>
        <dbReference type="ARBA" id="ARBA00022955"/>
    </source>
</evidence>
<keyword evidence="14" id="KW-0732">Signal</keyword>
<keyword evidence="8" id="KW-0756">Sterol biosynthesis</keyword>
<dbReference type="GO" id="GO:0016126">
    <property type="term" value="P:sterol biosynthetic process"/>
    <property type="evidence" value="ECO:0007669"/>
    <property type="project" value="UniProtKB-KW"/>
</dbReference>
<dbReference type="OrthoDB" id="6485510at2759"/>
<dbReference type="InterPro" id="IPR005352">
    <property type="entry name" value="Erg28"/>
</dbReference>
<keyword evidence="7 13" id="KW-1133">Transmembrane helix</keyword>
<keyword evidence="12" id="KW-0753">Steroid metabolism</keyword>
<dbReference type="AlphaFoldDB" id="A0A2P6V0F0"/>
<feature type="transmembrane region" description="Helical" evidence="13">
    <location>
        <begin position="104"/>
        <end position="126"/>
    </location>
</feature>
<comment type="subcellular location">
    <subcellularLocation>
        <location evidence="1">Endoplasmic reticulum membrane</location>
        <topology evidence="1">Multi-pass membrane protein</topology>
    </subcellularLocation>
</comment>
<evidence type="ECO:0000256" key="1">
    <source>
        <dbReference type="ARBA" id="ARBA00004477"/>
    </source>
</evidence>
<dbReference type="PANTHER" id="PTHR15451">
    <property type="entry name" value="ERGOSTEROL BIOSYNTHETIC PROTEIN 28-RELATED"/>
    <property type="match status" value="1"/>
</dbReference>
<sequence length="148" mass="16626">MPSVTALRRWLVFVALLRLFSVVLGYAEPQRFQTNLYNKQPDGVTDLAGRIFATWTLTSCILCLICARNPCVPAIYGATLASFLVALLHFLMELTLFQTMSLKFALQPMAVATISSLWMALGWNYYTAYAERAEPTMSEDITVTQKDD</sequence>
<evidence type="ECO:0000256" key="2">
    <source>
        <dbReference type="ARBA" id="ARBA00005377"/>
    </source>
</evidence>
<evidence type="ECO:0000256" key="14">
    <source>
        <dbReference type="SAM" id="SignalP"/>
    </source>
</evidence>
<reference evidence="15 16" key="1">
    <citation type="journal article" date="2018" name="Plant J.">
        <title>Genome sequences of Chlorella sorokiniana UTEX 1602 and Micractinium conductrix SAG 241.80: implications to maltose excretion by a green alga.</title>
        <authorList>
            <person name="Arriola M.B."/>
            <person name="Velmurugan N."/>
            <person name="Zhang Y."/>
            <person name="Plunkett M.H."/>
            <person name="Hondzo H."/>
            <person name="Barney B.M."/>
        </authorList>
    </citation>
    <scope>NUCLEOTIDE SEQUENCE [LARGE SCALE GENOMIC DNA]</scope>
    <source>
        <strain evidence="15 16">SAG 241.80</strain>
    </source>
</reference>
<keyword evidence="16" id="KW-1185">Reference proteome</keyword>
<evidence type="ECO:0000313" key="16">
    <source>
        <dbReference type="Proteomes" id="UP000239649"/>
    </source>
</evidence>
<evidence type="ECO:0000313" key="15">
    <source>
        <dbReference type="EMBL" id="PSC67555.1"/>
    </source>
</evidence>
<evidence type="ECO:0000256" key="7">
    <source>
        <dbReference type="ARBA" id="ARBA00022989"/>
    </source>
</evidence>
<dbReference type="Proteomes" id="UP000239649">
    <property type="component" value="Unassembled WGS sequence"/>
</dbReference>
<keyword evidence="6" id="KW-0752">Steroid biosynthesis</keyword>
<evidence type="ECO:0000256" key="8">
    <source>
        <dbReference type="ARBA" id="ARBA00023011"/>
    </source>
</evidence>
<evidence type="ECO:0000256" key="10">
    <source>
        <dbReference type="ARBA" id="ARBA00023136"/>
    </source>
</evidence>
<keyword evidence="9" id="KW-0443">Lipid metabolism</keyword>
<feature type="transmembrane region" description="Helical" evidence="13">
    <location>
        <begin position="49"/>
        <end position="67"/>
    </location>
</feature>
<evidence type="ECO:0008006" key="17">
    <source>
        <dbReference type="Google" id="ProtNLM"/>
    </source>
</evidence>
<comment type="caution">
    <text evidence="15">The sequence shown here is derived from an EMBL/GenBank/DDBJ whole genome shotgun (WGS) entry which is preliminary data.</text>
</comment>
<keyword evidence="11" id="KW-1207">Sterol metabolism</keyword>
<evidence type="ECO:0000256" key="9">
    <source>
        <dbReference type="ARBA" id="ARBA00023098"/>
    </source>
</evidence>
<organism evidence="15 16">
    <name type="scientific">Micractinium conductrix</name>
    <dbReference type="NCBI Taxonomy" id="554055"/>
    <lineage>
        <taxon>Eukaryota</taxon>
        <taxon>Viridiplantae</taxon>
        <taxon>Chlorophyta</taxon>
        <taxon>core chlorophytes</taxon>
        <taxon>Trebouxiophyceae</taxon>
        <taxon>Chlorellales</taxon>
        <taxon>Chlorellaceae</taxon>
        <taxon>Chlorella clade</taxon>
        <taxon>Micractinium</taxon>
    </lineage>
</organism>
<keyword evidence="4 13" id="KW-0812">Transmembrane</keyword>
<proteinExistence type="inferred from homology"/>
<evidence type="ECO:0000256" key="4">
    <source>
        <dbReference type="ARBA" id="ARBA00022692"/>
    </source>
</evidence>
<feature type="chain" id="PRO_5015186202" description="Ergosterol biosynthetic protein 28" evidence="14">
    <location>
        <begin position="26"/>
        <end position="148"/>
    </location>
</feature>